<dbReference type="STRING" id="476652.DEAC_c19670"/>
<keyword evidence="3" id="KW-1185">Reference proteome</keyword>
<protein>
    <recommendedName>
        <fullName evidence="1">Na+-translocating membrane potential-generating system MpsC domain-containing protein</fullName>
    </recommendedName>
</protein>
<reference evidence="2 3" key="1">
    <citation type="submission" date="2015-06" db="EMBL/GenBank/DDBJ databases">
        <title>Draft genome of the moderately acidophilic sulfate reducer Candidatus Desulfosporosinus acididurans strain M1.</title>
        <authorList>
            <person name="Poehlein A."/>
            <person name="Petzsch P."/>
            <person name="Johnson B.D."/>
            <person name="Schloemann M."/>
            <person name="Daniel R."/>
            <person name="Muehling M."/>
        </authorList>
    </citation>
    <scope>NUCLEOTIDE SEQUENCE [LARGE SCALE GENOMIC DNA]</scope>
    <source>
        <strain evidence="2 3">M1</strain>
    </source>
</reference>
<organism evidence="2 3">
    <name type="scientific">Desulfosporosinus acididurans</name>
    <dbReference type="NCBI Taxonomy" id="476652"/>
    <lineage>
        <taxon>Bacteria</taxon>
        <taxon>Bacillati</taxon>
        <taxon>Bacillota</taxon>
        <taxon>Clostridia</taxon>
        <taxon>Eubacteriales</taxon>
        <taxon>Desulfitobacteriaceae</taxon>
        <taxon>Desulfosporosinus</taxon>
    </lineage>
</organism>
<evidence type="ECO:0000259" key="1">
    <source>
        <dbReference type="Pfam" id="PF10057"/>
    </source>
</evidence>
<evidence type="ECO:0000313" key="3">
    <source>
        <dbReference type="Proteomes" id="UP000036356"/>
    </source>
</evidence>
<evidence type="ECO:0000313" key="2">
    <source>
        <dbReference type="EMBL" id="KLU65928.1"/>
    </source>
</evidence>
<accession>A0A0J1FSH1</accession>
<dbReference type="Pfam" id="PF10057">
    <property type="entry name" value="MpsC"/>
    <property type="match status" value="1"/>
</dbReference>
<dbReference type="AlphaFoldDB" id="A0A0J1FSH1"/>
<name>A0A0J1FSH1_9FIRM</name>
<dbReference type="Proteomes" id="UP000036356">
    <property type="component" value="Unassembled WGS sequence"/>
</dbReference>
<dbReference type="EMBL" id="LDZY01000006">
    <property type="protein sequence ID" value="KLU65928.1"/>
    <property type="molecule type" value="Genomic_DNA"/>
</dbReference>
<dbReference type="InterPro" id="IPR018745">
    <property type="entry name" value="MpsC"/>
</dbReference>
<dbReference type="PATRIC" id="fig|476652.3.peg.2034"/>
<gene>
    <name evidence="2" type="ORF">DEAC_c19670</name>
</gene>
<dbReference type="RefSeq" id="WP_047809846.1">
    <property type="nucleotide sequence ID" value="NZ_LDZY01000006.1"/>
</dbReference>
<comment type="caution">
    <text evidence="2">The sequence shown here is derived from an EMBL/GenBank/DDBJ whole genome shotgun (WGS) entry which is preliminary data.</text>
</comment>
<feature type="domain" description="Na+-translocating membrane potential-generating system MpsC" evidence="1">
    <location>
        <begin position="7"/>
        <end position="108"/>
    </location>
</feature>
<proteinExistence type="predicted"/>
<sequence>MFDKSPEMQEKIRKLAVKIVKHYRGKGPEYVIVKIDDELITITIKGILSNLSEILVEEGDVERVKEYWKTLRPYLENQYAEEVYELIGRNFEYSWQINHLESSDRTIVLFLKFIGDGSIEKKKV</sequence>